<dbReference type="AlphaFoldDB" id="A0A376DBE6"/>
<gene>
    <name evidence="1" type="ORF">NCTC12121_01040</name>
</gene>
<proteinExistence type="predicted"/>
<evidence type="ECO:0000313" key="1">
    <source>
        <dbReference type="EMBL" id="STC85998.1"/>
    </source>
</evidence>
<organism evidence="1 2">
    <name type="scientific">Edwardsiella hoshinae</name>
    <dbReference type="NCBI Taxonomy" id="93378"/>
    <lineage>
        <taxon>Bacteria</taxon>
        <taxon>Pseudomonadati</taxon>
        <taxon>Pseudomonadota</taxon>
        <taxon>Gammaproteobacteria</taxon>
        <taxon>Enterobacterales</taxon>
        <taxon>Hafniaceae</taxon>
        <taxon>Edwardsiella</taxon>
    </lineage>
</organism>
<sequence length="400" mass="44415">MNQRSALPSLLADVGRINLLGTKMLLHKKSTALLPTQARLLCLLLFALQASPLAAVRIRLNTFNDVVQIATGDNLVQMSDGVIRGDDNYSSINGFMLDDVGDTAGRYLRDNSLFSVTLTGYQHGQTITLPVKLGRTTFNTRSSRYSTFAEHTTVVNNGCVSIQPDNVNLYAGEQTIDIDPGNDISRNCTGSTVEFRYTNIRPAQGIRREVLLDLPSMMRSEAYQQLPPDLYWVNTNITNLEHWQGRVGASRDFPLPLDIGIRKQAYFTGLFLPSTTLPLKISYVDQQIRGYAAMPITLRGAFDPQFGRVRLSAQSSNRFALVNDSGSGEIPYQVATVVNQRRYPLNNNRSANAPIIVDNLNDVRQIPLMLEVTFAQPRSQINVAGSYRDNLTLIAEVPFI</sequence>
<dbReference type="EMBL" id="UFXZ01000001">
    <property type="protein sequence ID" value="STC85998.1"/>
    <property type="molecule type" value="Genomic_DNA"/>
</dbReference>
<name>A0A376DBE6_9GAMM</name>
<protein>
    <submittedName>
        <fullName evidence="1">Uncharacterized protein</fullName>
    </submittedName>
</protein>
<dbReference type="STRING" id="93378.A9798_04815"/>
<reference evidence="1 2" key="1">
    <citation type="submission" date="2018-06" db="EMBL/GenBank/DDBJ databases">
        <authorList>
            <consortium name="Pathogen Informatics"/>
            <person name="Doyle S."/>
        </authorList>
    </citation>
    <scope>NUCLEOTIDE SEQUENCE [LARGE SCALE GENOMIC DNA]</scope>
    <source>
        <strain evidence="1 2">NCTC12121</strain>
    </source>
</reference>
<dbReference type="Proteomes" id="UP000255248">
    <property type="component" value="Unassembled WGS sequence"/>
</dbReference>
<accession>A0A376DBE6</accession>
<evidence type="ECO:0000313" key="2">
    <source>
        <dbReference type="Proteomes" id="UP000255248"/>
    </source>
</evidence>